<dbReference type="PANTHER" id="PTHR32552">
    <property type="entry name" value="FERRICHROME IRON RECEPTOR-RELATED"/>
    <property type="match status" value="1"/>
</dbReference>
<evidence type="ECO:0000259" key="10">
    <source>
        <dbReference type="Pfam" id="PF07715"/>
    </source>
</evidence>
<keyword evidence="8" id="KW-0472">Membrane</keyword>
<reference evidence="11" key="1">
    <citation type="submission" date="2018-05" db="EMBL/GenBank/DDBJ databases">
        <authorList>
            <person name="Lanie J.A."/>
            <person name="Ng W.-L."/>
            <person name="Kazmierczak K.M."/>
            <person name="Andrzejewski T.M."/>
            <person name="Davidsen T.M."/>
            <person name="Wayne K.J."/>
            <person name="Tettelin H."/>
            <person name="Glass J.I."/>
            <person name="Rusch D."/>
            <person name="Podicherti R."/>
            <person name="Tsui H.-C.T."/>
            <person name="Winkler M.E."/>
        </authorList>
    </citation>
    <scope>NUCLEOTIDE SEQUENCE</scope>
</reference>
<evidence type="ECO:0000256" key="8">
    <source>
        <dbReference type="ARBA" id="ARBA00023136"/>
    </source>
</evidence>
<accession>A0A382CJZ4</accession>
<keyword evidence="3" id="KW-0410">Iron transport</keyword>
<dbReference type="InterPro" id="IPR036942">
    <property type="entry name" value="Beta-barrel_TonB_sf"/>
</dbReference>
<feature type="non-terminal residue" evidence="11">
    <location>
        <position position="250"/>
    </location>
</feature>
<evidence type="ECO:0000256" key="6">
    <source>
        <dbReference type="ARBA" id="ARBA00023065"/>
    </source>
</evidence>
<keyword evidence="4" id="KW-0812">Transmembrane</keyword>
<evidence type="ECO:0000256" key="4">
    <source>
        <dbReference type="ARBA" id="ARBA00022692"/>
    </source>
</evidence>
<evidence type="ECO:0000256" key="7">
    <source>
        <dbReference type="ARBA" id="ARBA00023077"/>
    </source>
</evidence>
<comment type="subcellular location">
    <subcellularLocation>
        <location evidence="1">Cell outer membrane</location>
        <topology evidence="1">Multi-pass membrane protein</topology>
    </subcellularLocation>
</comment>
<dbReference type="PANTHER" id="PTHR32552:SF81">
    <property type="entry name" value="TONB-DEPENDENT OUTER MEMBRANE RECEPTOR"/>
    <property type="match status" value="1"/>
</dbReference>
<dbReference type="Gene3D" id="2.40.170.20">
    <property type="entry name" value="TonB-dependent receptor, beta-barrel domain"/>
    <property type="match status" value="1"/>
</dbReference>
<dbReference type="GO" id="GO:0009279">
    <property type="term" value="C:cell outer membrane"/>
    <property type="evidence" value="ECO:0007669"/>
    <property type="project" value="UniProtKB-SubCell"/>
</dbReference>
<dbReference type="SUPFAM" id="SSF56935">
    <property type="entry name" value="Porins"/>
    <property type="match status" value="1"/>
</dbReference>
<evidence type="ECO:0000256" key="9">
    <source>
        <dbReference type="ARBA" id="ARBA00023237"/>
    </source>
</evidence>
<feature type="domain" description="TonB-dependent receptor plug" evidence="10">
    <location>
        <begin position="45"/>
        <end position="149"/>
    </location>
</feature>
<dbReference type="InterPro" id="IPR012910">
    <property type="entry name" value="Plug_dom"/>
</dbReference>
<organism evidence="11">
    <name type="scientific">marine metagenome</name>
    <dbReference type="NCBI Taxonomy" id="408172"/>
    <lineage>
        <taxon>unclassified sequences</taxon>
        <taxon>metagenomes</taxon>
        <taxon>ecological metagenomes</taxon>
    </lineage>
</organism>
<keyword evidence="5" id="KW-0408">Iron</keyword>
<dbReference type="GO" id="GO:0006826">
    <property type="term" value="P:iron ion transport"/>
    <property type="evidence" value="ECO:0007669"/>
    <property type="project" value="UniProtKB-KW"/>
</dbReference>
<evidence type="ECO:0000256" key="3">
    <source>
        <dbReference type="ARBA" id="ARBA00022496"/>
    </source>
</evidence>
<evidence type="ECO:0000256" key="1">
    <source>
        <dbReference type="ARBA" id="ARBA00004571"/>
    </source>
</evidence>
<evidence type="ECO:0000256" key="2">
    <source>
        <dbReference type="ARBA" id="ARBA00022448"/>
    </source>
</evidence>
<dbReference type="Pfam" id="PF07715">
    <property type="entry name" value="Plug"/>
    <property type="match status" value="1"/>
</dbReference>
<gene>
    <name evidence="11" type="ORF">METZ01_LOCUS179310</name>
</gene>
<keyword evidence="2" id="KW-0813">Transport</keyword>
<keyword evidence="7" id="KW-0798">TonB box</keyword>
<evidence type="ECO:0000313" key="11">
    <source>
        <dbReference type="EMBL" id="SVB26456.1"/>
    </source>
</evidence>
<keyword evidence="6" id="KW-0406">Ion transport</keyword>
<dbReference type="InterPro" id="IPR039426">
    <property type="entry name" value="TonB-dep_rcpt-like"/>
</dbReference>
<dbReference type="PROSITE" id="PS52016">
    <property type="entry name" value="TONB_DEPENDENT_REC_3"/>
    <property type="match status" value="1"/>
</dbReference>
<sequence length="250" mass="26640">MMSKHVVLGSVTAGLCAFGQAALAQSDGEAGELPPVMIISEAPQTESRSVTLLSGDTITLGGIQEVRDIQTALPNFTVFDANNTRMPKFSVRGLRENSFGAGQSAIGMYVDGIPYTDMMSRGLSLYDIDHIEFLRGPQGTVFGVGAAPGGVINVRTRQPGAEWRTAAGLGYGEHNTEEYRLNTSGPLNEQIGLSLSGLYNDRDGFVTNLPTGQEIDGRETVAGRLQLVLTPSDAWTIRLTASSESHDDGF</sequence>
<keyword evidence="9" id="KW-0998">Cell outer membrane</keyword>
<protein>
    <recommendedName>
        <fullName evidence="10">TonB-dependent receptor plug domain-containing protein</fullName>
    </recommendedName>
</protein>
<proteinExistence type="predicted"/>
<name>A0A382CJZ4_9ZZZZ</name>
<dbReference type="EMBL" id="UINC01034901">
    <property type="protein sequence ID" value="SVB26456.1"/>
    <property type="molecule type" value="Genomic_DNA"/>
</dbReference>
<evidence type="ECO:0000256" key="5">
    <source>
        <dbReference type="ARBA" id="ARBA00023004"/>
    </source>
</evidence>
<dbReference type="AlphaFoldDB" id="A0A382CJZ4"/>